<evidence type="ECO:0000256" key="1">
    <source>
        <dbReference type="ARBA" id="ARBA00011764"/>
    </source>
</evidence>
<reference evidence="6" key="1">
    <citation type="submission" date="2022-11" db="UniProtKB">
        <authorList>
            <consortium name="WormBaseParasite"/>
        </authorList>
    </citation>
    <scope>IDENTIFICATION</scope>
</reference>
<organism evidence="5 6">
    <name type="scientific">Romanomermis culicivorax</name>
    <name type="common">Nematode worm</name>
    <dbReference type="NCBI Taxonomy" id="13658"/>
    <lineage>
        <taxon>Eukaryota</taxon>
        <taxon>Metazoa</taxon>
        <taxon>Ecdysozoa</taxon>
        <taxon>Nematoda</taxon>
        <taxon>Enoplea</taxon>
        <taxon>Dorylaimia</taxon>
        <taxon>Mermithida</taxon>
        <taxon>Mermithoidea</taxon>
        <taxon>Mermithidae</taxon>
        <taxon>Romanomermis</taxon>
    </lineage>
</organism>
<dbReference type="AlphaFoldDB" id="A0A915I1S7"/>
<evidence type="ECO:0000313" key="5">
    <source>
        <dbReference type="Proteomes" id="UP000887565"/>
    </source>
</evidence>
<dbReference type="WBParaSite" id="nRc.2.0.1.t08092-RA">
    <property type="protein sequence ID" value="nRc.2.0.1.t08092-RA"/>
    <property type="gene ID" value="nRc.2.0.1.g08092"/>
</dbReference>
<feature type="domain" description="Myb/SANT-like DNA-binding" evidence="4">
    <location>
        <begin position="2"/>
        <end position="65"/>
    </location>
</feature>
<evidence type="ECO:0000259" key="4">
    <source>
        <dbReference type="Pfam" id="PF13873"/>
    </source>
</evidence>
<sequence length="71" mass="8536">MNFLIESVKSRKNAIENKKTDSSVNTIKISTWVSIEKAFRENPEWQERNVEQQMIKWKSLEKRYKSGEFIK</sequence>
<protein>
    <recommendedName>
        <fullName evidence="2">Regulatory protein zeste</fullName>
    </recommendedName>
</protein>
<dbReference type="InterPro" id="IPR028002">
    <property type="entry name" value="Myb_DNA-bind_5"/>
</dbReference>
<dbReference type="Pfam" id="PF13873">
    <property type="entry name" value="Myb_DNA-bind_5"/>
    <property type="match status" value="1"/>
</dbReference>
<accession>A0A915I1S7</accession>
<name>A0A915I1S7_ROMCU</name>
<evidence type="ECO:0000313" key="6">
    <source>
        <dbReference type="WBParaSite" id="nRc.2.0.1.t08092-RA"/>
    </source>
</evidence>
<keyword evidence="5" id="KW-1185">Reference proteome</keyword>
<evidence type="ECO:0000256" key="3">
    <source>
        <dbReference type="ARBA" id="ARBA00025466"/>
    </source>
</evidence>
<evidence type="ECO:0000256" key="2">
    <source>
        <dbReference type="ARBA" id="ARBA00016807"/>
    </source>
</evidence>
<comment type="function">
    <text evidence="3">Involved in transvection phenomena (= synapsis-dependent gene expression), where the synaptic pairing of chromosomes carrying genes with which zeste interacts influences the expression of these genes. Zeste binds to DNA and stimulates transcription from a nearby promoter.</text>
</comment>
<dbReference type="Proteomes" id="UP000887565">
    <property type="component" value="Unplaced"/>
</dbReference>
<proteinExistence type="predicted"/>
<comment type="subunit">
    <text evidence="1">Self-associates forming complexes of several hundred monomers.</text>
</comment>